<gene>
    <name evidence="2" type="ORF">BN85303320</name>
</gene>
<protein>
    <submittedName>
        <fullName evidence="2">Putative sn-glycerol-3-phosphate acyltransferase, putative acting as PlsB</fullName>
    </submittedName>
</protein>
<feature type="domain" description="Phospholipid/glycerol acyltransferase" evidence="1">
    <location>
        <begin position="44"/>
        <end position="157"/>
    </location>
</feature>
<keyword evidence="2" id="KW-0012">Acyltransferase</keyword>
<evidence type="ECO:0000313" key="3">
    <source>
        <dbReference type="Proteomes" id="UP000032737"/>
    </source>
</evidence>
<dbReference type="EMBL" id="FO681348">
    <property type="protein sequence ID" value="CCV65353.1"/>
    <property type="molecule type" value="Genomic_DNA"/>
</dbReference>
<keyword evidence="3" id="KW-1185">Reference proteome</keyword>
<dbReference type="GO" id="GO:0016746">
    <property type="term" value="F:acyltransferase activity"/>
    <property type="evidence" value="ECO:0007669"/>
    <property type="project" value="UniProtKB-KW"/>
</dbReference>
<dbReference type="HOGENOM" id="CLU_055816_0_0_14"/>
<accession>U4KR19</accession>
<dbReference type="STRING" id="61635.BN85303320"/>
<reference evidence="2 3" key="1">
    <citation type="journal article" date="2013" name="J. Mol. Microbiol. Biotechnol.">
        <title>Analysis of the Complete Genomes of Acholeplasma brassicae , A. palmae and A. laidlawii and Their Comparison to the Obligate Parasites from ' Candidatus Phytoplasma'.</title>
        <authorList>
            <person name="Kube M."/>
            <person name="Siewert C."/>
            <person name="Migdoll A.M."/>
            <person name="Duduk B."/>
            <person name="Holz S."/>
            <person name="Rabus R."/>
            <person name="Seemuller E."/>
            <person name="Mitrovic J."/>
            <person name="Muller I."/>
            <person name="Buttner C."/>
            <person name="Reinhardt R."/>
        </authorList>
    </citation>
    <scope>NUCLEOTIDE SEQUENCE [LARGE SCALE GENOMIC DNA]</scope>
    <source>
        <strain evidence="3">0502</strain>
    </source>
</reference>
<dbReference type="Pfam" id="PF01553">
    <property type="entry name" value="Acyltransferase"/>
    <property type="match status" value="1"/>
</dbReference>
<dbReference type="SMART" id="SM00563">
    <property type="entry name" value="PlsC"/>
    <property type="match status" value="1"/>
</dbReference>
<evidence type="ECO:0000313" key="2">
    <source>
        <dbReference type="EMBL" id="CCV65353.1"/>
    </source>
</evidence>
<sequence>MFMKTKFRHKVVFKLLTPIVALIFRIKYRFYGVKFKSNEVKGPYLIFGNHTQALDPLFLATSFNEPIYFVASDMIFTKPILSKIMSYLVSPIPKAKYRADSDTVKNIIKIAKSGGSIGLFPEGNTTFFGDLMEVPYSTAKLVKHLKLPVLFYHIEGGYLTKPRWAKEKRKGKMRGMVTKVWQKEEYESLSLDEIYKQLVSYLRFNDYLSNETKKQTFKSKNKAHYIETAFFVSPETRAFNTIYSDKNDVFDRSSDLHLRIDSYGKFHRLGETVQIEDTIAWHKIQIEEVNKVIESREIKLIMEEELEMNLLTKKKTTALGKVKLLLYTNRVEIKRESGVEVIDFKDISCHVQYTNTLIIHSFLTGVTYHFTPTPRFNAYKYVIFSKIYQKKVLNNDNEL</sequence>
<dbReference type="Proteomes" id="UP000032737">
    <property type="component" value="Chromosome"/>
</dbReference>
<dbReference type="SUPFAM" id="SSF69593">
    <property type="entry name" value="Glycerol-3-phosphate (1)-acyltransferase"/>
    <property type="match status" value="1"/>
</dbReference>
<dbReference type="AlphaFoldDB" id="U4KR19"/>
<evidence type="ECO:0000259" key="1">
    <source>
        <dbReference type="SMART" id="SM00563"/>
    </source>
</evidence>
<dbReference type="CDD" id="cd07989">
    <property type="entry name" value="LPLAT_AGPAT-like"/>
    <property type="match status" value="1"/>
</dbReference>
<dbReference type="KEGG" id="abra:BN85303320"/>
<dbReference type="InterPro" id="IPR002123">
    <property type="entry name" value="Plipid/glycerol_acylTrfase"/>
</dbReference>
<organism evidence="2 3">
    <name type="scientific">Acholeplasma brassicae</name>
    <dbReference type="NCBI Taxonomy" id="61635"/>
    <lineage>
        <taxon>Bacteria</taxon>
        <taxon>Bacillati</taxon>
        <taxon>Mycoplasmatota</taxon>
        <taxon>Mollicutes</taxon>
        <taxon>Acholeplasmatales</taxon>
        <taxon>Acholeplasmataceae</taxon>
        <taxon>Acholeplasma</taxon>
    </lineage>
</organism>
<name>U4KR19_9MOLU</name>
<keyword evidence="2" id="KW-0808">Transferase</keyword>
<proteinExistence type="predicted"/>